<evidence type="ECO:0000259" key="7">
    <source>
        <dbReference type="PROSITE" id="PS51918"/>
    </source>
</evidence>
<dbReference type="InterPro" id="IPR013785">
    <property type="entry name" value="Aldolase_TIM"/>
</dbReference>
<evidence type="ECO:0000256" key="5">
    <source>
        <dbReference type="ARBA" id="ARBA00023014"/>
    </source>
</evidence>
<feature type="domain" description="Radical SAM core" evidence="7">
    <location>
        <begin position="63"/>
        <end position="308"/>
    </location>
</feature>
<feature type="compositionally biased region" description="Pro residues" evidence="6">
    <location>
        <begin position="502"/>
        <end position="518"/>
    </location>
</feature>
<dbReference type="SUPFAM" id="SSF102114">
    <property type="entry name" value="Radical SAM enzymes"/>
    <property type="match status" value="1"/>
</dbReference>
<proteinExistence type="predicted"/>
<dbReference type="PANTHER" id="PTHR13932:SF5">
    <property type="entry name" value="RADICAL S-ADENOSYL METHIONINE DOMAIN-CONTAINING PROTEIN 1, MITOCHONDRIAL"/>
    <property type="match status" value="1"/>
</dbReference>
<dbReference type="PROSITE" id="PS51918">
    <property type="entry name" value="RADICAL_SAM"/>
    <property type="match status" value="1"/>
</dbReference>
<dbReference type="PANTHER" id="PTHR13932">
    <property type="entry name" value="COPROPORPHYRINIGEN III OXIDASE"/>
    <property type="match status" value="1"/>
</dbReference>
<dbReference type="SFLD" id="SFLDG01065">
    <property type="entry name" value="anaerobic_coproporphyrinogen-I"/>
    <property type="match status" value="1"/>
</dbReference>
<dbReference type="SFLD" id="SFLDS00029">
    <property type="entry name" value="Radical_SAM"/>
    <property type="match status" value="1"/>
</dbReference>
<keyword evidence="4" id="KW-0408">Iron</keyword>
<dbReference type="CDD" id="cd01335">
    <property type="entry name" value="Radical_SAM"/>
    <property type="match status" value="1"/>
</dbReference>
<dbReference type="InterPro" id="IPR058240">
    <property type="entry name" value="rSAM_sf"/>
</dbReference>
<dbReference type="SMART" id="SM00729">
    <property type="entry name" value="Elp3"/>
    <property type="match status" value="1"/>
</dbReference>
<dbReference type="InterPro" id="IPR006638">
    <property type="entry name" value="Elp3/MiaA/NifB-like_rSAM"/>
</dbReference>
<dbReference type="InterPro" id="IPR007197">
    <property type="entry name" value="rSAM"/>
</dbReference>
<dbReference type="SFLD" id="SFLDG01082">
    <property type="entry name" value="B12-binding_domain_containing"/>
    <property type="match status" value="1"/>
</dbReference>
<gene>
    <name evidence="8" type="ORF">GCM10009682_02020</name>
</gene>
<name>A0ABP4XI18_9ACTN</name>
<evidence type="ECO:0000313" key="9">
    <source>
        <dbReference type="Proteomes" id="UP001500218"/>
    </source>
</evidence>
<keyword evidence="9" id="KW-1185">Reference proteome</keyword>
<dbReference type="Proteomes" id="UP001500218">
    <property type="component" value="Unassembled WGS sequence"/>
</dbReference>
<evidence type="ECO:0000256" key="4">
    <source>
        <dbReference type="ARBA" id="ARBA00023004"/>
    </source>
</evidence>
<dbReference type="InterPro" id="IPR034505">
    <property type="entry name" value="Coproporphyrinogen-III_oxidase"/>
</dbReference>
<dbReference type="Pfam" id="PF04055">
    <property type="entry name" value="Radical_SAM"/>
    <property type="match status" value="1"/>
</dbReference>
<dbReference type="Gene3D" id="3.20.20.70">
    <property type="entry name" value="Aldolase class I"/>
    <property type="match status" value="1"/>
</dbReference>
<dbReference type="RefSeq" id="WP_344125175.1">
    <property type="nucleotide sequence ID" value="NZ_BAAALT010000003.1"/>
</dbReference>
<accession>A0ABP4XI18</accession>
<evidence type="ECO:0000256" key="2">
    <source>
        <dbReference type="ARBA" id="ARBA00022691"/>
    </source>
</evidence>
<evidence type="ECO:0000256" key="6">
    <source>
        <dbReference type="SAM" id="MobiDB-lite"/>
    </source>
</evidence>
<keyword evidence="3" id="KW-0479">Metal-binding</keyword>
<reference evidence="9" key="1">
    <citation type="journal article" date="2019" name="Int. J. Syst. Evol. Microbiol.">
        <title>The Global Catalogue of Microorganisms (GCM) 10K type strain sequencing project: providing services to taxonomists for standard genome sequencing and annotation.</title>
        <authorList>
            <consortium name="The Broad Institute Genomics Platform"/>
            <consortium name="The Broad Institute Genome Sequencing Center for Infectious Disease"/>
            <person name="Wu L."/>
            <person name="Ma J."/>
        </authorList>
    </citation>
    <scope>NUCLEOTIDE SEQUENCE [LARGE SCALE GENOMIC DNA]</scope>
    <source>
        <strain evidence="9">JCM 13250</strain>
    </source>
</reference>
<organism evidence="8 9">
    <name type="scientific">Luedemannella flava</name>
    <dbReference type="NCBI Taxonomy" id="349316"/>
    <lineage>
        <taxon>Bacteria</taxon>
        <taxon>Bacillati</taxon>
        <taxon>Actinomycetota</taxon>
        <taxon>Actinomycetes</taxon>
        <taxon>Micromonosporales</taxon>
        <taxon>Micromonosporaceae</taxon>
        <taxon>Luedemannella</taxon>
    </lineage>
</organism>
<protein>
    <recommendedName>
        <fullName evidence="1">Heme chaperone HemW</fullName>
    </recommendedName>
</protein>
<feature type="region of interest" description="Disordered" evidence="6">
    <location>
        <begin position="495"/>
        <end position="518"/>
    </location>
</feature>
<dbReference type="EMBL" id="BAAALT010000003">
    <property type="protein sequence ID" value="GAA1783536.1"/>
    <property type="molecule type" value="Genomic_DNA"/>
</dbReference>
<sequence>MTITENAFMLGLDSNFYLKDDFESPEKRTNVTWFYPKICAFQDALRTEEEKAEYFSFLDRQTHPQQTDILLYFHIPFCEAFCNFCACFKESSAKYQGSQRVRFVKAMVKEIERNARSKYFEGTKIKYVQFGGGTPSALDQDSMSEIIEAVHREFDLSEVDGISLEGSPLGLSADGYIEMLRDLGVTRISFGVQTLNEDLRRKLTIKASVEQVYQTAENIRKAGIKTFALDLMYNLAGQTDEILAADVHGICAELRPSFVQTYRFNQWEGTRLDQQIRAGKVSDVLPSGSIERAQYRQIKESLAAYGYDKQLLINFFTHLDDTGPIGLNHACGGNGYRASYTLGIGPAAENYMGERSYRNHTNVDRWIADVENGIIPIEQGRICSEDEVENRVMVFFPVFGTVRKADVANLEKYRREIDWMVERGYAVETDEDITLTEVGRENAGNIAFLFYSDEEKARARRTMYLSLKNKRNPFHQDEMNIPRTSVFMQSKLAVRTADPAATPTPTPAPTPAPTPQGS</sequence>
<keyword evidence="2" id="KW-0949">S-adenosyl-L-methionine</keyword>
<evidence type="ECO:0000313" key="8">
    <source>
        <dbReference type="EMBL" id="GAA1783536.1"/>
    </source>
</evidence>
<keyword evidence="5" id="KW-0411">Iron-sulfur</keyword>
<comment type="caution">
    <text evidence="8">The sequence shown here is derived from an EMBL/GenBank/DDBJ whole genome shotgun (WGS) entry which is preliminary data.</text>
</comment>
<evidence type="ECO:0000256" key="1">
    <source>
        <dbReference type="ARBA" id="ARBA00017228"/>
    </source>
</evidence>
<evidence type="ECO:0000256" key="3">
    <source>
        <dbReference type="ARBA" id="ARBA00022723"/>
    </source>
</evidence>